<proteinExistence type="predicted"/>
<keyword evidence="1" id="KW-0812">Transmembrane</keyword>
<dbReference type="Proteomes" id="UP000191897">
    <property type="component" value="Unassembled WGS sequence"/>
</dbReference>
<feature type="transmembrane region" description="Helical" evidence="1">
    <location>
        <begin position="15"/>
        <end position="36"/>
    </location>
</feature>
<sequence>MQPGKSDYEHYWDPLRALLMLLGIPYHASLIYSHALPWDIKDFETSPLLSALGAVLSTFRMPAFFVVAGYFSTMVIGKKGKMRWLRQRFLRLGVPFIVAVLLLGPLQLFLLQLAGVAKGEIPADRLLESLPGLLRPSEQWIMHLWFLPALIVYSILLASLLFLTEHQPLAHAKDWFDSLRQRHATLFFAALCTAPILWELMIYGSGLLAAKNGSRLFLLYERASDPYARYLPFFLVGAVLHRDRALFHRFRQTGLLTGIVAAGAVATSVSLRLQNPLSNSALLVLVSAIAAVATSRLLIDLACRYFDRPNRFARRMTDASFTIYLFHHPLIYAFGTLFILFALPPILEFAIIVAATTVVAYMLHQVIRLSPLVLFLFNGIRRPKVVDDIGTQAGASQTLR</sequence>
<feature type="domain" description="Acyltransferase 3" evidence="2">
    <location>
        <begin position="10"/>
        <end position="363"/>
    </location>
</feature>
<dbReference type="Pfam" id="PF01757">
    <property type="entry name" value="Acyl_transf_3"/>
    <property type="match status" value="1"/>
</dbReference>
<dbReference type="EMBL" id="FBWC01000026">
    <property type="protein sequence ID" value="CUX56137.1"/>
    <property type="molecule type" value="Genomic_DNA"/>
</dbReference>
<dbReference type="PANTHER" id="PTHR36927">
    <property type="entry name" value="BLR4337 PROTEIN"/>
    <property type="match status" value="1"/>
</dbReference>
<gene>
    <name evidence="3" type="ORF">AGR4C_Lc40331</name>
</gene>
<feature type="transmembrane region" description="Helical" evidence="1">
    <location>
        <begin position="226"/>
        <end position="242"/>
    </location>
</feature>
<evidence type="ECO:0000259" key="2">
    <source>
        <dbReference type="Pfam" id="PF01757"/>
    </source>
</evidence>
<feature type="transmembrane region" description="Helical" evidence="1">
    <location>
        <begin position="320"/>
        <end position="343"/>
    </location>
</feature>
<dbReference type="AlphaFoldDB" id="A0A1S7RRC8"/>
<keyword evidence="1" id="KW-1133">Transmembrane helix</keyword>
<organism evidence="3 4">
    <name type="scientific">Agrobacterium tumefaciens str. Kerr 14</name>
    <dbReference type="NCBI Taxonomy" id="1183424"/>
    <lineage>
        <taxon>Bacteria</taxon>
        <taxon>Pseudomonadati</taxon>
        <taxon>Pseudomonadota</taxon>
        <taxon>Alphaproteobacteria</taxon>
        <taxon>Hyphomicrobiales</taxon>
        <taxon>Rhizobiaceae</taxon>
        <taxon>Rhizobium/Agrobacterium group</taxon>
        <taxon>Agrobacterium</taxon>
        <taxon>Agrobacterium tumefaciens complex</taxon>
    </lineage>
</organism>
<dbReference type="InterPro" id="IPR050623">
    <property type="entry name" value="Glucan_succinyl_AcylTrfase"/>
</dbReference>
<name>A0A1S7RRC8_AGRTU</name>
<evidence type="ECO:0000256" key="1">
    <source>
        <dbReference type="SAM" id="Phobius"/>
    </source>
</evidence>
<reference evidence="3 4" key="1">
    <citation type="submission" date="2016-01" db="EMBL/GenBank/DDBJ databases">
        <authorList>
            <person name="Oliw E.H."/>
        </authorList>
    </citation>
    <scope>NUCLEOTIDE SEQUENCE [LARGE SCALE GENOMIC DNA]</scope>
    <source>
        <strain evidence="3 4">Kerr 14</strain>
    </source>
</reference>
<evidence type="ECO:0000313" key="4">
    <source>
        <dbReference type="Proteomes" id="UP000191897"/>
    </source>
</evidence>
<dbReference type="GO" id="GO:0016747">
    <property type="term" value="F:acyltransferase activity, transferring groups other than amino-acyl groups"/>
    <property type="evidence" value="ECO:0007669"/>
    <property type="project" value="InterPro"/>
</dbReference>
<dbReference type="PANTHER" id="PTHR36927:SF3">
    <property type="entry name" value="GLUCANS BIOSYNTHESIS PROTEIN C"/>
    <property type="match status" value="1"/>
</dbReference>
<accession>A0A1S7RRC8</accession>
<keyword evidence="1" id="KW-0472">Membrane</keyword>
<feature type="transmembrane region" description="Helical" evidence="1">
    <location>
        <begin position="349"/>
        <end position="377"/>
    </location>
</feature>
<feature type="transmembrane region" description="Helical" evidence="1">
    <location>
        <begin position="140"/>
        <end position="163"/>
    </location>
</feature>
<evidence type="ECO:0000313" key="3">
    <source>
        <dbReference type="EMBL" id="CUX56137.1"/>
    </source>
</evidence>
<dbReference type="NCBIfam" id="NF003014">
    <property type="entry name" value="PRK03854.1"/>
    <property type="match status" value="1"/>
</dbReference>
<feature type="transmembrane region" description="Helical" evidence="1">
    <location>
        <begin position="280"/>
        <end position="299"/>
    </location>
</feature>
<feature type="transmembrane region" description="Helical" evidence="1">
    <location>
        <begin position="92"/>
        <end position="114"/>
    </location>
</feature>
<feature type="transmembrane region" description="Helical" evidence="1">
    <location>
        <begin position="254"/>
        <end position="274"/>
    </location>
</feature>
<dbReference type="RefSeq" id="WP_080866913.1">
    <property type="nucleotide sequence ID" value="NZ_LT009731.1"/>
</dbReference>
<protein>
    <submittedName>
        <fullName evidence="3">Glucans biosynthesis protein</fullName>
    </submittedName>
</protein>
<feature type="transmembrane region" description="Helical" evidence="1">
    <location>
        <begin position="184"/>
        <end position="206"/>
    </location>
</feature>
<feature type="transmembrane region" description="Helical" evidence="1">
    <location>
        <begin position="48"/>
        <end position="71"/>
    </location>
</feature>
<dbReference type="InterPro" id="IPR002656">
    <property type="entry name" value="Acyl_transf_3_dom"/>
</dbReference>